<dbReference type="InterPro" id="IPR013785">
    <property type="entry name" value="Aldolase_TIM"/>
</dbReference>
<dbReference type="GO" id="GO:0047444">
    <property type="term" value="F:N-acylneuraminate-9-phosphate synthase activity"/>
    <property type="evidence" value="ECO:0007669"/>
    <property type="project" value="TreeGrafter"/>
</dbReference>
<proteinExistence type="predicted"/>
<dbReference type="SUPFAM" id="SSF51569">
    <property type="entry name" value="Aldolase"/>
    <property type="match status" value="1"/>
</dbReference>
<dbReference type="InterPro" id="IPR057736">
    <property type="entry name" value="SAF_PseI/NeuA/NeuB"/>
</dbReference>
<dbReference type="GO" id="GO:0016051">
    <property type="term" value="P:carbohydrate biosynthetic process"/>
    <property type="evidence" value="ECO:0007669"/>
    <property type="project" value="InterPro"/>
</dbReference>
<dbReference type="Gene3D" id="3.90.1210.10">
    <property type="entry name" value="Antifreeze-like/N-acetylneuraminic acid synthase C-terminal domain"/>
    <property type="match status" value="1"/>
</dbReference>
<dbReference type="STRING" id="596152.DesU5LDRAFT_0068"/>
<dbReference type="InterPro" id="IPR051690">
    <property type="entry name" value="PseI-like"/>
</dbReference>
<dbReference type="eggNOG" id="COG2089">
    <property type="taxonomic scope" value="Bacteria"/>
</dbReference>
<dbReference type="HOGENOM" id="CLU_040465_1_0_7"/>
<reference evidence="2" key="1">
    <citation type="submission" date="2011-11" db="EMBL/GenBank/DDBJ databases">
        <title>Improved High-Quality Draft sequence of Desulfovibrio sp. U5L.</title>
        <authorList>
            <consortium name="US DOE Joint Genome Institute"/>
            <person name="Lucas S."/>
            <person name="Han J."/>
            <person name="Lapidus A."/>
            <person name="Cheng J.-F."/>
            <person name="Goodwin L."/>
            <person name="Pitluck S."/>
            <person name="Peters L."/>
            <person name="Ovchinnikova G."/>
            <person name="Held B."/>
            <person name="Detter J.C."/>
            <person name="Han C."/>
            <person name="Tapia R."/>
            <person name="Land M."/>
            <person name="Hauser L."/>
            <person name="Kyrpides N."/>
            <person name="Ivanova N."/>
            <person name="Pagani I."/>
            <person name="Gabster J."/>
            <person name="Walker C."/>
            <person name="Stolyar S."/>
            <person name="Stahl D."/>
            <person name="Arkin A."/>
            <person name="Dehal P."/>
            <person name="Hazen T."/>
            <person name="Woyke T."/>
        </authorList>
    </citation>
    <scope>NUCLEOTIDE SEQUENCE [LARGE SCALE GENOMIC DNA]</scope>
    <source>
        <strain evidence="2">U5L</strain>
    </source>
</reference>
<feature type="domain" description="AFP-like" evidence="1">
    <location>
        <begin position="295"/>
        <end position="353"/>
    </location>
</feature>
<name>I2Q7N3_9BACT</name>
<dbReference type="Pfam" id="PF08666">
    <property type="entry name" value="SAF"/>
    <property type="match status" value="1"/>
</dbReference>
<protein>
    <submittedName>
        <fullName evidence="2">Sialic acid synthase</fullName>
    </submittedName>
</protein>
<evidence type="ECO:0000313" key="2">
    <source>
        <dbReference type="EMBL" id="EIG55789.1"/>
    </source>
</evidence>
<dbReference type="InterPro" id="IPR013132">
    <property type="entry name" value="PseI/NeuA/B-like_N"/>
</dbReference>
<dbReference type="InterPro" id="IPR006190">
    <property type="entry name" value="SAF_AFP_Neu5Ac"/>
</dbReference>
<dbReference type="InterPro" id="IPR036732">
    <property type="entry name" value="AFP_Neu5c_C_sf"/>
</dbReference>
<dbReference type="OrthoDB" id="9781701at2"/>
<dbReference type="PANTHER" id="PTHR42966:SF1">
    <property type="entry name" value="SIALIC ACID SYNTHASE"/>
    <property type="match status" value="1"/>
</dbReference>
<sequence length="372" mass="39894">MNTSEGIRLGSGRRIAHGEPCFIVAEIGNNHQGDLAVAREMVRAAAAAGADAVKFQKRNIDSLFTRAGREAAYGGLHSFGRTYGEHRQALELPLEALAELKILAESLGLVFFASAWDLASAREMLDLGMELFKICSADVVNMPLLRLVGETGTPVIMSTGMSDWHDIDVAVAAIRHYHDRIVLLHCNSSYPCPDEMVGLPVIADLAARYGLAVGYSGHESGLGPSVAAVALGACVVERHVTLDRAQRGTDHQASLEPREFARLCGMIRETEAAMRLRQKQVFPSERASAAKLRKSIVFARDLPAGHTLGPADITLKCPGTGVSPVHWDDVLGARLTRSVACEEMLDWDSLVLAPPGTPVPAAVRPPKKGTPA</sequence>
<dbReference type="Gene3D" id="3.20.20.70">
    <property type="entry name" value="Aldolase class I"/>
    <property type="match status" value="1"/>
</dbReference>
<dbReference type="AlphaFoldDB" id="I2Q7N3"/>
<organism evidence="2">
    <name type="scientific">Desulfovibrio sp. U5L</name>
    <dbReference type="NCBI Taxonomy" id="596152"/>
    <lineage>
        <taxon>Bacteria</taxon>
        <taxon>Pseudomonadati</taxon>
        <taxon>Thermodesulfobacteriota</taxon>
        <taxon>Desulfovibrionia</taxon>
        <taxon>Desulfovibrionales</taxon>
        <taxon>Desulfovibrionaceae</taxon>
        <taxon>Desulfovibrio</taxon>
    </lineage>
</organism>
<dbReference type="EMBL" id="JH600067">
    <property type="protein sequence ID" value="EIG55789.1"/>
    <property type="molecule type" value="Genomic_DNA"/>
</dbReference>
<dbReference type="SUPFAM" id="SSF51269">
    <property type="entry name" value="AFP III-like domain"/>
    <property type="match status" value="1"/>
</dbReference>
<dbReference type="InterPro" id="IPR013974">
    <property type="entry name" value="SAF"/>
</dbReference>
<dbReference type="PROSITE" id="PS50844">
    <property type="entry name" value="AFP_LIKE"/>
    <property type="match status" value="1"/>
</dbReference>
<gene>
    <name evidence="2" type="ORF">DesU5LDRAFT_0068</name>
</gene>
<accession>I2Q7N3</accession>
<dbReference type="CDD" id="cd11615">
    <property type="entry name" value="SAF_NeuB_like"/>
    <property type="match status" value="1"/>
</dbReference>
<dbReference type="Pfam" id="PF03102">
    <property type="entry name" value="NeuB"/>
    <property type="match status" value="1"/>
</dbReference>
<evidence type="ECO:0000259" key="1">
    <source>
        <dbReference type="PROSITE" id="PS50844"/>
    </source>
</evidence>
<dbReference type="PANTHER" id="PTHR42966">
    <property type="entry name" value="N-ACETYLNEURAMINATE SYNTHASE"/>
    <property type="match status" value="1"/>
</dbReference>
<dbReference type="SMART" id="SM00858">
    <property type="entry name" value="SAF"/>
    <property type="match status" value="1"/>
</dbReference>